<dbReference type="PANTHER" id="PTHR22972:SF5">
    <property type="entry name" value="INACTIVE TYROSINE-PROTEIN KINASE PEAK1"/>
    <property type="match status" value="1"/>
</dbReference>
<feature type="compositionally biased region" description="Basic and acidic residues" evidence="2">
    <location>
        <begin position="1"/>
        <end position="12"/>
    </location>
</feature>
<dbReference type="GO" id="GO:0004672">
    <property type="term" value="F:protein kinase activity"/>
    <property type="evidence" value="ECO:0007669"/>
    <property type="project" value="TreeGrafter"/>
</dbReference>
<name>A0A8T3D7T3_9TELE</name>
<organism evidence="3 4">
    <name type="scientific">Albula goreensis</name>
    <dbReference type="NCBI Taxonomy" id="1534307"/>
    <lineage>
        <taxon>Eukaryota</taxon>
        <taxon>Metazoa</taxon>
        <taxon>Chordata</taxon>
        <taxon>Craniata</taxon>
        <taxon>Vertebrata</taxon>
        <taxon>Euteleostomi</taxon>
        <taxon>Actinopterygii</taxon>
        <taxon>Neopterygii</taxon>
        <taxon>Teleostei</taxon>
        <taxon>Albuliformes</taxon>
        <taxon>Albulidae</taxon>
        <taxon>Albula</taxon>
    </lineage>
</organism>
<protein>
    <submittedName>
        <fullName evidence="3">Uncharacterized protein</fullName>
    </submittedName>
</protein>
<dbReference type="PANTHER" id="PTHR22972">
    <property type="entry name" value="SERINE/THREONINE PROTEIN KINASE"/>
    <property type="match status" value="1"/>
</dbReference>
<evidence type="ECO:0000313" key="4">
    <source>
        <dbReference type="Proteomes" id="UP000829720"/>
    </source>
</evidence>
<gene>
    <name evidence="3" type="ORF">AGOR_G00146240</name>
</gene>
<dbReference type="InterPro" id="IPR051511">
    <property type="entry name" value="MitoQC_Scaffold_Kinases"/>
</dbReference>
<keyword evidence="4" id="KW-1185">Reference proteome</keyword>
<sequence length="651" mass="72683">MDSVNNREDRKGYPPPLPVKQRRSLYSRGSSYGSSFGSTFELELEQEACSSLGTQSQTHSLSDVFPTSIDCHAPQCPIHHGPDSIYSHQGRFLSDYKPPVPKKKLIRALSLPGGCLHPQCSLPSRRLNYDNPLYMLTPIKDIQFTEIKEQRAVFESLNPSQHLSLLSFDTPDLQLPCFFKNFQDQGQVSMDIQQCHQLFLRSIAQRMEKSLHGVEPIKEVGSFQPQEFQICEGYQPRKIGGAVFYHVHCQKMPGRVFSAKVYGSSDGSHKAALQKPLPRHANIQQVLAHYPHCLQSEQYTSTENPKAINASTVPQECEHKSPQSPSDDSAMEKQLQVPSSSGRTVLSLLLSGACEVDIEKDMPWATLEDFVKDGISLHQSEPQLYERRLCLLLLQLAQGLQHLHKHAATCTELQPQSIMLAWSEGETTEELIEQTGETATPDTETAERDNKEKGGIEGRIQRKVHGEGGDLDTSVQGLWKKWGLPRVVITTFQPLPESSQIAAPEELHFGSLLRFCLHLPENSIPQEPMGSLEISQSSPYTQGLLLLASQLLDQESGVQTADVPGVLQALLWGPRAKLFQQNQPESGTTLLGSWLSVKRALLIQKMAELGLSERGHWLDHEDFLCLQYLSLSSPESILKSITLLQLCCTDR</sequence>
<evidence type="ECO:0000256" key="1">
    <source>
        <dbReference type="ARBA" id="ARBA00038349"/>
    </source>
</evidence>
<dbReference type="OrthoDB" id="8777612at2759"/>
<evidence type="ECO:0000313" key="3">
    <source>
        <dbReference type="EMBL" id="KAI1891677.1"/>
    </source>
</evidence>
<dbReference type="EMBL" id="JAERUA010000013">
    <property type="protein sequence ID" value="KAI1891677.1"/>
    <property type="molecule type" value="Genomic_DNA"/>
</dbReference>
<comment type="similarity">
    <text evidence="1">Belongs to the protein kinase superfamily.</text>
</comment>
<feature type="region of interest" description="Disordered" evidence="2">
    <location>
        <begin position="1"/>
        <end position="26"/>
    </location>
</feature>
<reference evidence="3" key="1">
    <citation type="submission" date="2021-01" db="EMBL/GenBank/DDBJ databases">
        <authorList>
            <person name="Zahm M."/>
            <person name="Roques C."/>
            <person name="Cabau C."/>
            <person name="Klopp C."/>
            <person name="Donnadieu C."/>
            <person name="Jouanno E."/>
            <person name="Lampietro C."/>
            <person name="Louis A."/>
            <person name="Herpin A."/>
            <person name="Echchiki A."/>
            <person name="Berthelot C."/>
            <person name="Parey E."/>
            <person name="Roest-Crollius H."/>
            <person name="Braasch I."/>
            <person name="Postlethwait J."/>
            <person name="Bobe J."/>
            <person name="Montfort J."/>
            <person name="Bouchez O."/>
            <person name="Begum T."/>
            <person name="Mejri S."/>
            <person name="Adams A."/>
            <person name="Chen W.-J."/>
            <person name="Guiguen Y."/>
        </authorList>
    </citation>
    <scope>NUCLEOTIDE SEQUENCE</scope>
    <source>
        <tissue evidence="3">Blood</tissue>
    </source>
</reference>
<dbReference type="AlphaFoldDB" id="A0A8T3D7T3"/>
<dbReference type="Proteomes" id="UP000829720">
    <property type="component" value="Unassembled WGS sequence"/>
</dbReference>
<accession>A0A8T3D7T3</accession>
<comment type="caution">
    <text evidence="3">The sequence shown here is derived from an EMBL/GenBank/DDBJ whole genome shotgun (WGS) entry which is preliminary data.</text>
</comment>
<evidence type="ECO:0000256" key="2">
    <source>
        <dbReference type="SAM" id="MobiDB-lite"/>
    </source>
</evidence>
<proteinExistence type="inferred from homology"/>
<feature type="region of interest" description="Disordered" evidence="2">
    <location>
        <begin position="311"/>
        <end position="338"/>
    </location>
</feature>